<dbReference type="GO" id="GO:0007165">
    <property type="term" value="P:signal transduction"/>
    <property type="evidence" value="ECO:0007669"/>
    <property type="project" value="InterPro"/>
</dbReference>
<dbReference type="GO" id="GO:0016020">
    <property type="term" value="C:membrane"/>
    <property type="evidence" value="ECO:0007669"/>
    <property type="project" value="InterPro"/>
</dbReference>
<sequence length="403" mass="46537">MIDKPFMKAKSALLTAFAVLFISVAAAFVWLVYDQSQETALREAEEKARIILERNLAIHSYFAHQLKPKIFSITDKHLPSSYFEPTWMSSTFAVRRIDEHYQALAKDEYYYKECAINARSPKNEADDYEREFINELNKNPKLTTRTAIRIIDDKPFFVYLRRGESMEKSCLRCHSQPEYAPPEMVRIYGPERSFNRHDGELVSAISIRVPLSEILSRGAEFAGRLSVLTLGILGLMVAVVLFVTRQIFLRPLGRIREHTAFIGKTPQNLGDQIPPMPFVEWNDLAQDFNQMSLSLKESHAQLEERVRQRTAELERSNQQLVAEMTERKRAEAQREELIAELRQALSEINQLSGLLPICASCKKIRDDKGYWQQIENYISTHSEAEFTHGICPECIKKLYPELD</sequence>
<dbReference type="PROSITE" id="PS50885">
    <property type="entry name" value="HAMP"/>
    <property type="match status" value="1"/>
</dbReference>
<dbReference type="AlphaFoldDB" id="E1QGY4"/>
<keyword evidence="2" id="KW-1133">Transmembrane helix</keyword>
<dbReference type="STRING" id="644282.Deba_1459"/>
<proteinExistence type="predicted"/>
<organism evidence="4 5">
    <name type="scientific">Desulfarculus baarsii (strain ATCC 33931 / DSM 2075 / LMG 7858 / VKM B-1802 / 2st14)</name>
    <dbReference type="NCBI Taxonomy" id="644282"/>
    <lineage>
        <taxon>Bacteria</taxon>
        <taxon>Pseudomonadati</taxon>
        <taxon>Thermodesulfobacteriota</taxon>
        <taxon>Desulfarculia</taxon>
        <taxon>Desulfarculales</taxon>
        <taxon>Desulfarculaceae</taxon>
        <taxon>Desulfarculus</taxon>
    </lineage>
</organism>
<accession>E1QGY4</accession>
<evidence type="ECO:0000256" key="1">
    <source>
        <dbReference type="SAM" id="Coils"/>
    </source>
</evidence>
<feature type="domain" description="HAMP" evidence="3">
    <location>
        <begin position="246"/>
        <end position="300"/>
    </location>
</feature>
<keyword evidence="1" id="KW-0175">Coiled coil</keyword>
<protein>
    <submittedName>
        <fullName evidence="4">Sensor with HAMP domain</fullName>
    </submittedName>
</protein>
<keyword evidence="2" id="KW-0812">Transmembrane</keyword>
<dbReference type="EMBL" id="CP002085">
    <property type="protein sequence ID" value="ADK84827.1"/>
    <property type="molecule type" value="Genomic_DNA"/>
</dbReference>
<feature type="coiled-coil region" evidence="1">
    <location>
        <begin position="299"/>
        <end position="354"/>
    </location>
</feature>
<evidence type="ECO:0000259" key="3">
    <source>
        <dbReference type="PROSITE" id="PS50885"/>
    </source>
</evidence>
<evidence type="ECO:0000256" key="2">
    <source>
        <dbReference type="SAM" id="Phobius"/>
    </source>
</evidence>
<evidence type="ECO:0000313" key="4">
    <source>
        <dbReference type="EMBL" id="ADK84827.1"/>
    </source>
</evidence>
<gene>
    <name evidence="4" type="ordered locus">Deba_1459</name>
</gene>
<dbReference type="eggNOG" id="COG4191">
    <property type="taxonomic scope" value="Bacteria"/>
</dbReference>
<feature type="transmembrane region" description="Helical" evidence="2">
    <location>
        <begin position="221"/>
        <end position="244"/>
    </location>
</feature>
<dbReference type="RefSeq" id="WP_013258280.1">
    <property type="nucleotide sequence ID" value="NC_014365.1"/>
</dbReference>
<keyword evidence="2" id="KW-0472">Membrane</keyword>
<dbReference type="Proteomes" id="UP000009047">
    <property type="component" value="Chromosome"/>
</dbReference>
<name>E1QGY4_DESB2</name>
<keyword evidence="5" id="KW-1185">Reference proteome</keyword>
<dbReference type="HOGENOM" id="CLU_039155_0_0_7"/>
<dbReference type="InterPro" id="IPR003660">
    <property type="entry name" value="HAMP_dom"/>
</dbReference>
<dbReference type="KEGG" id="dbr:Deba_1459"/>
<reference evidence="4 5" key="1">
    <citation type="journal article" date="2010" name="Stand. Genomic Sci.">
        <title>Complete genome sequence of Desulfarculus baarsii type strain (2st14).</title>
        <authorList>
            <person name="Sun H."/>
            <person name="Spring S."/>
            <person name="Lapidus A."/>
            <person name="Davenport K."/>
            <person name="Del Rio T.G."/>
            <person name="Tice H."/>
            <person name="Nolan M."/>
            <person name="Copeland A."/>
            <person name="Cheng J.F."/>
            <person name="Lucas S."/>
            <person name="Tapia R."/>
            <person name="Goodwin L."/>
            <person name="Pitluck S."/>
            <person name="Ivanova N."/>
            <person name="Pagani I."/>
            <person name="Mavromatis K."/>
            <person name="Ovchinnikova G."/>
            <person name="Pati A."/>
            <person name="Chen A."/>
            <person name="Palaniappan K."/>
            <person name="Hauser L."/>
            <person name="Chang Y.J."/>
            <person name="Jeffries C.D."/>
            <person name="Detter J.C."/>
            <person name="Han C."/>
            <person name="Rohde M."/>
            <person name="Brambilla E."/>
            <person name="Goker M."/>
            <person name="Woyke T."/>
            <person name="Bristow J."/>
            <person name="Eisen J.A."/>
            <person name="Markowitz V."/>
            <person name="Hugenholtz P."/>
            <person name="Kyrpides N.C."/>
            <person name="Klenk H.P."/>
            <person name="Land M."/>
        </authorList>
    </citation>
    <scope>NUCLEOTIDE SEQUENCE [LARGE SCALE GENOMIC DNA]</scope>
    <source>
        <strain evidence="5">ATCC 33931 / DSM 2075 / LMG 7858 / VKM B-1802 / 2st14</strain>
    </source>
</reference>
<dbReference type="Pfam" id="PF11845">
    <property type="entry name" value="Tll0287-like"/>
    <property type="match status" value="1"/>
</dbReference>
<dbReference type="Gene3D" id="6.10.340.10">
    <property type="match status" value="1"/>
</dbReference>
<dbReference type="InterPro" id="IPR021796">
    <property type="entry name" value="Tll0287-like_dom"/>
</dbReference>
<evidence type="ECO:0000313" key="5">
    <source>
        <dbReference type="Proteomes" id="UP000009047"/>
    </source>
</evidence>